<dbReference type="InterPro" id="IPR012654">
    <property type="entry name" value="CHP02391"/>
</dbReference>
<dbReference type="Pfam" id="PF09509">
    <property type="entry name" value="Hypoth_Ymh"/>
    <property type="match status" value="1"/>
</dbReference>
<dbReference type="NCBIfam" id="TIGR02391">
    <property type="entry name" value="hypoth_ymh"/>
    <property type="match status" value="1"/>
</dbReference>
<accession>A0A538SWM9</accession>
<reference evidence="3 4" key="1">
    <citation type="journal article" date="2019" name="Nat. Microbiol.">
        <title>Mediterranean grassland soil C-N compound turnover is dependent on rainfall and depth, and is mediated by genomically divergent microorganisms.</title>
        <authorList>
            <person name="Diamond S."/>
            <person name="Andeer P.F."/>
            <person name="Li Z."/>
            <person name="Crits-Christoph A."/>
            <person name="Burstein D."/>
            <person name="Anantharaman K."/>
            <person name="Lane K.R."/>
            <person name="Thomas B.C."/>
            <person name="Pan C."/>
            <person name="Northen T.R."/>
            <person name="Banfield J.F."/>
        </authorList>
    </citation>
    <scope>NUCLEOTIDE SEQUENCE [LARGE SCALE GENOMIC DNA]</scope>
    <source>
        <strain evidence="3">WS_2</strain>
    </source>
</reference>
<name>A0A538SWM9_UNCEI</name>
<evidence type="ECO:0000259" key="2">
    <source>
        <dbReference type="Pfam" id="PF09509"/>
    </source>
</evidence>
<gene>
    <name evidence="3" type="ORF">E6K72_05995</name>
</gene>
<feature type="region of interest" description="Disordered" evidence="1">
    <location>
        <begin position="1"/>
        <end position="22"/>
    </location>
</feature>
<proteinExistence type="predicted"/>
<dbReference type="AlphaFoldDB" id="A0A538SWM9"/>
<dbReference type="EMBL" id="VBOS01000200">
    <property type="protein sequence ID" value="TMQ55755.1"/>
    <property type="molecule type" value="Genomic_DNA"/>
</dbReference>
<protein>
    <submittedName>
        <fullName evidence="3">TIGR02391 family protein</fullName>
    </submittedName>
</protein>
<comment type="caution">
    <text evidence="3">The sequence shown here is derived from an EMBL/GenBank/DDBJ whole genome shotgun (WGS) entry which is preliminary data.</text>
</comment>
<dbReference type="Proteomes" id="UP000317716">
    <property type="component" value="Unassembled WGS sequence"/>
</dbReference>
<evidence type="ECO:0000256" key="1">
    <source>
        <dbReference type="SAM" id="MobiDB-lite"/>
    </source>
</evidence>
<evidence type="ECO:0000313" key="3">
    <source>
        <dbReference type="EMBL" id="TMQ55755.1"/>
    </source>
</evidence>
<evidence type="ECO:0000313" key="4">
    <source>
        <dbReference type="Proteomes" id="UP000317716"/>
    </source>
</evidence>
<feature type="domain" description="Conserved hypothetical protein CHP02391" evidence="2">
    <location>
        <begin position="148"/>
        <end position="264"/>
    </location>
</feature>
<sequence>MDPWVTDMAPRRPTPPHPEIKQFAPDEIDLGIRKLRRRIEEVNALDPQQVRYDDQRVANVEHAIDASILEVFGPNSPEYRKLHHHQISTSAQSLMPVSDAEDQRGFAEGIPRTVTLLEGLIRLLEEKRADLGHDTTTRVRAAFEGLDLHPRIAAVCADLYRDGHYRNAVLDASVALVNFVKEKSRRHDLDGAPLMRTVFSRNNPILAFNDLSDQTDQDEQEGMMHLFEGAVLALRNPRAHTLLDDSPEIALEYIALLSMLAKRVEQAKRRSGSP</sequence>
<organism evidence="3 4">
    <name type="scientific">Eiseniibacteriota bacterium</name>
    <dbReference type="NCBI Taxonomy" id="2212470"/>
    <lineage>
        <taxon>Bacteria</taxon>
        <taxon>Candidatus Eiseniibacteriota</taxon>
    </lineage>
</organism>